<sequence>MKQHRWVTEEPDIPFDLPVLYENNAIIVVDKPHFLPTMPRGMWYRSTAVIRLRKLYNSDDIIPAHRLDRMTAGVMVFVRDPRYRRAYQMLFQNHEADKVYECLAPMKPAAVPSFGTLRPCCGSPGYPAQPGHDVCTGCSRRYTRHSRACPFPLLRCSRIVKDRGTLQAYEVPGTVNARTLMTLSAGQPAEAVRRGFRAYTLYPFTGKTHQLRVHMNSIGLPIMNDMWYPQVREQEYDDFSHPLQLVARQLSFTDPVTHEIRVFRSRYPLSADTLYIPE</sequence>
<accession>J0DGY4</accession>
<dbReference type="GO" id="GO:0140098">
    <property type="term" value="F:catalytic activity, acting on RNA"/>
    <property type="evidence" value="ECO:0007669"/>
    <property type="project" value="UniProtKB-ARBA"/>
</dbReference>
<dbReference type="EMBL" id="AGZS01000001">
    <property type="protein sequence ID" value="EJD65603.1"/>
    <property type="molecule type" value="Genomic_DNA"/>
</dbReference>
<dbReference type="InterPro" id="IPR050188">
    <property type="entry name" value="RluA_PseudoU_synthase"/>
</dbReference>
<organism evidence="5 6">
    <name type="scientific">Scardovia wiggsiae F0424</name>
    <dbReference type="NCBI Taxonomy" id="857290"/>
    <lineage>
        <taxon>Bacteria</taxon>
        <taxon>Bacillati</taxon>
        <taxon>Actinomycetota</taxon>
        <taxon>Actinomycetes</taxon>
        <taxon>Bifidobacteriales</taxon>
        <taxon>Bifidobacteriaceae</taxon>
        <taxon>Scardovia</taxon>
    </lineage>
</organism>
<comment type="caution">
    <text evidence="5">The sequence shown here is derived from an EMBL/GenBank/DDBJ whole genome shotgun (WGS) entry which is preliminary data.</text>
</comment>
<evidence type="ECO:0000313" key="5">
    <source>
        <dbReference type="EMBL" id="EJD65603.1"/>
    </source>
</evidence>
<dbReference type="RefSeq" id="WP_007147435.1">
    <property type="nucleotide sequence ID" value="NZ_AKCI01000001.1"/>
</dbReference>
<dbReference type="OrthoDB" id="9807829at2"/>
<dbReference type="InterPro" id="IPR006145">
    <property type="entry name" value="PsdUridine_synth_RsuA/RluA"/>
</dbReference>
<evidence type="ECO:0000259" key="4">
    <source>
        <dbReference type="Pfam" id="PF00849"/>
    </source>
</evidence>
<dbReference type="InterPro" id="IPR006224">
    <property type="entry name" value="PsdUridine_synth_RluA-like_CS"/>
</dbReference>
<keyword evidence="6" id="KW-1185">Reference proteome</keyword>
<dbReference type="HOGENOM" id="CLU_016902_0_2_11"/>
<feature type="domain" description="Pseudouridine synthase RsuA/RluA-like" evidence="4">
    <location>
        <begin position="26"/>
        <end position="217"/>
    </location>
</feature>
<evidence type="ECO:0000256" key="3">
    <source>
        <dbReference type="ARBA" id="ARBA00033164"/>
    </source>
</evidence>
<dbReference type="PANTHER" id="PTHR21600">
    <property type="entry name" value="MITOCHONDRIAL RNA PSEUDOURIDINE SYNTHASE"/>
    <property type="match status" value="1"/>
</dbReference>
<dbReference type="PROSITE" id="PS01129">
    <property type="entry name" value="PSI_RLU"/>
    <property type="match status" value="1"/>
</dbReference>
<protein>
    <recommendedName>
        <fullName evidence="2">RNA pseudouridylate synthase</fullName>
    </recommendedName>
    <alternativeName>
        <fullName evidence="3">RNA-uridine isomerase</fullName>
    </alternativeName>
</protein>
<dbReference type="PANTHER" id="PTHR21600:SF84">
    <property type="entry name" value="PSEUDOURIDINE SYNTHASE RSUA_RLUA-LIKE DOMAIN-CONTAINING PROTEIN"/>
    <property type="match status" value="1"/>
</dbReference>
<evidence type="ECO:0000256" key="1">
    <source>
        <dbReference type="ARBA" id="ARBA00000073"/>
    </source>
</evidence>
<dbReference type="GO" id="GO:0003723">
    <property type="term" value="F:RNA binding"/>
    <property type="evidence" value="ECO:0007669"/>
    <property type="project" value="InterPro"/>
</dbReference>
<evidence type="ECO:0000313" key="6">
    <source>
        <dbReference type="Proteomes" id="UP000006415"/>
    </source>
</evidence>
<dbReference type="InterPro" id="IPR020103">
    <property type="entry name" value="PsdUridine_synth_cat_dom_sf"/>
</dbReference>
<dbReference type="GO" id="GO:0009982">
    <property type="term" value="F:pseudouridine synthase activity"/>
    <property type="evidence" value="ECO:0007669"/>
    <property type="project" value="InterPro"/>
</dbReference>
<dbReference type="SUPFAM" id="SSF55120">
    <property type="entry name" value="Pseudouridine synthase"/>
    <property type="match status" value="1"/>
</dbReference>
<evidence type="ECO:0000256" key="2">
    <source>
        <dbReference type="ARBA" id="ARBA00031870"/>
    </source>
</evidence>
<comment type="catalytic activity">
    <reaction evidence="1">
        <text>a uridine in RNA = a pseudouridine in RNA</text>
        <dbReference type="Rhea" id="RHEA:48348"/>
        <dbReference type="Rhea" id="RHEA-COMP:12068"/>
        <dbReference type="Rhea" id="RHEA-COMP:12069"/>
        <dbReference type="ChEBI" id="CHEBI:65314"/>
        <dbReference type="ChEBI" id="CHEBI:65315"/>
    </reaction>
</comment>
<dbReference type="Pfam" id="PF00849">
    <property type="entry name" value="PseudoU_synth_2"/>
    <property type="match status" value="1"/>
</dbReference>
<dbReference type="GO" id="GO:0000455">
    <property type="term" value="P:enzyme-directed rRNA pseudouridine synthesis"/>
    <property type="evidence" value="ECO:0007669"/>
    <property type="project" value="TreeGrafter"/>
</dbReference>
<dbReference type="eggNOG" id="COG0564">
    <property type="taxonomic scope" value="Bacteria"/>
</dbReference>
<dbReference type="STRING" id="857290.HMPREF9156_00367"/>
<proteinExistence type="predicted"/>
<dbReference type="Gene3D" id="3.30.2350.10">
    <property type="entry name" value="Pseudouridine synthase"/>
    <property type="match status" value="1"/>
</dbReference>
<dbReference type="AlphaFoldDB" id="J0DGY4"/>
<reference evidence="5 6" key="1">
    <citation type="submission" date="2012-01" db="EMBL/GenBank/DDBJ databases">
        <title>The Genome Sequence of Scardovia wiggsiae F0424.</title>
        <authorList>
            <consortium name="The Broad Institute Genome Sequencing Platform"/>
            <person name="Earl A."/>
            <person name="Ward D."/>
            <person name="Feldgarden M."/>
            <person name="Gevers D."/>
            <person name="Izard J."/>
            <person name="Ganesan A."/>
            <person name="Baranova O.V."/>
            <person name="Blanton J.M."/>
            <person name="Tanner A.C."/>
            <person name="Mathney J."/>
            <person name="Dewhirst F.E."/>
            <person name="Young S.K."/>
            <person name="Zeng Q."/>
            <person name="Gargeya S."/>
            <person name="Fitzgerald M."/>
            <person name="Haas B."/>
            <person name="Abouelleil A."/>
            <person name="Alvarado L."/>
            <person name="Arachchi H.M."/>
            <person name="Berlin A."/>
            <person name="Chapman S.B."/>
            <person name="Gearin G."/>
            <person name="Goldberg J."/>
            <person name="Griggs A."/>
            <person name="Gujja S."/>
            <person name="Hansen M."/>
            <person name="Heiman D."/>
            <person name="Howarth C."/>
            <person name="Larimer J."/>
            <person name="Lui A."/>
            <person name="MacDonald P.J.P."/>
            <person name="McCowen C."/>
            <person name="Montmayeur A."/>
            <person name="Murphy C."/>
            <person name="Neiman D."/>
            <person name="Pearson M."/>
            <person name="Priest M."/>
            <person name="Roberts A."/>
            <person name="Saif S."/>
            <person name="Shea T."/>
            <person name="Sisk P."/>
            <person name="Stolte C."/>
            <person name="Sykes S."/>
            <person name="Wortman J."/>
            <person name="Nusbaum C."/>
            <person name="Birren B."/>
        </authorList>
    </citation>
    <scope>NUCLEOTIDE SEQUENCE [LARGE SCALE GENOMIC DNA]</scope>
    <source>
        <strain evidence="5 6">F0424</strain>
    </source>
</reference>
<gene>
    <name evidence="5" type="ORF">HMPREF9156_00367</name>
</gene>
<dbReference type="Proteomes" id="UP000006415">
    <property type="component" value="Unassembled WGS sequence"/>
</dbReference>
<name>J0DGY4_9BIFI</name>